<keyword evidence="3" id="KW-0804">Transcription</keyword>
<dbReference type="GO" id="GO:0003700">
    <property type="term" value="F:DNA-binding transcription factor activity"/>
    <property type="evidence" value="ECO:0007669"/>
    <property type="project" value="InterPro"/>
</dbReference>
<dbReference type="PANTHER" id="PTHR46796:SF2">
    <property type="entry name" value="TRANSCRIPTIONAL REGULATORY PROTEIN"/>
    <property type="match status" value="1"/>
</dbReference>
<dbReference type="InterPro" id="IPR003313">
    <property type="entry name" value="AraC-bd"/>
</dbReference>
<dbReference type="SUPFAM" id="SSF51215">
    <property type="entry name" value="Regulatory protein AraC"/>
    <property type="match status" value="1"/>
</dbReference>
<evidence type="ECO:0000313" key="6">
    <source>
        <dbReference type="EMBL" id="PUA47309.1"/>
    </source>
</evidence>
<dbReference type="GO" id="GO:0043565">
    <property type="term" value="F:sequence-specific DNA binding"/>
    <property type="evidence" value="ECO:0007669"/>
    <property type="project" value="InterPro"/>
</dbReference>
<dbReference type="InterPro" id="IPR050204">
    <property type="entry name" value="AraC_XylS_family_regulators"/>
</dbReference>
<dbReference type="InterPro" id="IPR014710">
    <property type="entry name" value="RmlC-like_jellyroll"/>
</dbReference>
<evidence type="ECO:0000313" key="7">
    <source>
        <dbReference type="Proteomes" id="UP000244178"/>
    </source>
</evidence>
<dbReference type="InterPro" id="IPR037923">
    <property type="entry name" value="HTH-like"/>
</dbReference>
<dbReference type="InterPro" id="IPR009057">
    <property type="entry name" value="Homeodomain-like_sf"/>
</dbReference>
<dbReference type="Proteomes" id="UP000244178">
    <property type="component" value="Unassembled WGS sequence"/>
</dbReference>
<evidence type="ECO:0000256" key="3">
    <source>
        <dbReference type="ARBA" id="ARBA00023163"/>
    </source>
</evidence>
<dbReference type="RefSeq" id="WP_108543739.1">
    <property type="nucleotide sequence ID" value="NZ_PYJM01000001.1"/>
</dbReference>
<dbReference type="InterPro" id="IPR018060">
    <property type="entry name" value="HTH_AraC"/>
</dbReference>
<organism evidence="6 7">
    <name type="scientific">Pseudomonas protegens</name>
    <dbReference type="NCBI Taxonomy" id="380021"/>
    <lineage>
        <taxon>Bacteria</taxon>
        <taxon>Pseudomonadati</taxon>
        <taxon>Pseudomonadota</taxon>
        <taxon>Gammaproteobacteria</taxon>
        <taxon>Pseudomonadales</taxon>
        <taxon>Pseudomonadaceae</taxon>
        <taxon>Pseudomonas</taxon>
    </lineage>
</organism>
<evidence type="ECO:0000259" key="5">
    <source>
        <dbReference type="PROSITE" id="PS01124"/>
    </source>
</evidence>
<dbReference type="SMART" id="SM00342">
    <property type="entry name" value="HTH_ARAC"/>
    <property type="match status" value="1"/>
</dbReference>
<gene>
    <name evidence="6" type="ORF">C5U62_04850</name>
</gene>
<dbReference type="SUPFAM" id="SSF46689">
    <property type="entry name" value="Homeodomain-like"/>
    <property type="match status" value="2"/>
</dbReference>
<dbReference type="Pfam" id="PF12833">
    <property type="entry name" value="HTH_18"/>
    <property type="match status" value="1"/>
</dbReference>
<keyword evidence="2" id="KW-0238">DNA-binding</keyword>
<comment type="function">
    <text evidence="4">Regulatory protein of the TOL plasmid xyl operons. XylS activates the xylXYZLTEGFJQKIH operon required for the degradation of toluene, m-xylene and p-xylene.</text>
</comment>
<evidence type="ECO:0000256" key="4">
    <source>
        <dbReference type="ARBA" id="ARBA00037345"/>
    </source>
</evidence>
<proteinExistence type="predicted"/>
<dbReference type="PANTHER" id="PTHR46796">
    <property type="entry name" value="HTH-TYPE TRANSCRIPTIONAL ACTIVATOR RHAS-RELATED"/>
    <property type="match status" value="1"/>
</dbReference>
<protein>
    <submittedName>
        <fullName evidence="6">AraC family transcriptional regulator</fullName>
    </submittedName>
</protein>
<dbReference type="PROSITE" id="PS01124">
    <property type="entry name" value="HTH_ARAC_FAMILY_2"/>
    <property type="match status" value="1"/>
</dbReference>
<evidence type="ECO:0000256" key="1">
    <source>
        <dbReference type="ARBA" id="ARBA00023015"/>
    </source>
</evidence>
<dbReference type="Gene3D" id="1.10.10.60">
    <property type="entry name" value="Homeodomain-like"/>
    <property type="match status" value="2"/>
</dbReference>
<name>A0A2T6GT21_9PSED</name>
<sequence length="269" mass="29639">MTSSAQFWRDANLPYVESRRACDSRANYKAHSHPTLSIGVVDRGVSLFSGGAQGPTLIQAGSVVWVPAHCAHACNPRPDTAWSYQMLHLDPRWVEAVRQEAQHDGPTALCQVLLSQDPHLYQRVCRLNDLLFSAANWQDKEAALIEFIGDFPLHDQPVIALAADPARAGAGVRRVMQFLQDDAQQAQPLERLAALAGLSRYQLIRAFRGATGMTPHAYQLNQRIIQARTSLQAGEPSADLAQRLGFADQAHFQRVFKAHVGVTPGLYKA</sequence>
<reference evidence="6 7" key="1">
    <citation type="submission" date="2018-03" db="EMBL/GenBank/DDBJ databases">
        <title>Draft genome sequence of the plant growth promoting rhizobacterium Pseudomonas protegens strain BNJ-SS-45 isolated from wheat (Triticum aestivum) rhizosphere.</title>
        <authorList>
            <person name="Bajpai A."/>
            <person name="Shende K."/>
            <person name="Meena N."/>
            <person name="Upadhyayula S.R."/>
            <person name="Suravajhala P."/>
            <person name="Medicherla K.M."/>
            <person name="Johri B.N."/>
        </authorList>
    </citation>
    <scope>NUCLEOTIDE SEQUENCE [LARGE SCALE GENOMIC DNA]</scope>
    <source>
        <strain evidence="6 7">BNJ-SS-45</strain>
    </source>
</reference>
<accession>A0A2T6GT21</accession>
<feature type="domain" description="HTH araC/xylS-type" evidence="5">
    <location>
        <begin position="173"/>
        <end position="269"/>
    </location>
</feature>
<comment type="caution">
    <text evidence="6">The sequence shown here is derived from an EMBL/GenBank/DDBJ whole genome shotgun (WGS) entry which is preliminary data.</text>
</comment>
<dbReference type="AlphaFoldDB" id="A0A2T6GT21"/>
<dbReference type="Pfam" id="PF02311">
    <property type="entry name" value="AraC_binding"/>
    <property type="match status" value="1"/>
</dbReference>
<evidence type="ECO:0000256" key="2">
    <source>
        <dbReference type="ARBA" id="ARBA00023125"/>
    </source>
</evidence>
<dbReference type="Gene3D" id="2.60.120.10">
    <property type="entry name" value="Jelly Rolls"/>
    <property type="match status" value="1"/>
</dbReference>
<dbReference type="EMBL" id="PYJM01000001">
    <property type="protein sequence ID" value="PUA47309.1"/>
    <property type="molecule type" value="Genomic_DNA"/>
</dbReference>
<keyword evidence="1" id="KW-0805">Transcription regulation</keyword>